<proteinExistence type="predicted"/>
<dbReference type="GO" id="GO:0016747">
    <property type="term" value="F:acyltransferase activity, transferring groups other than amino-acyl groups"/>
    <property type="evidence" value="ECO:0007669"/>
    <property type="project" value="InterPro"/>
</dbReference>
<dbReference type="EMBL" id="JNHN01000177">
    <property type="protein sequence ID" value="KDS49285.1"/>
    <property type="molecule type" value="Genomic_DNA"/>
</dbReference>
<accession>A0A078RXD1</accession>
<dbReference type="PATRIC" id="fig|1339349.3.peg.3161"/>
<feature type="domain" description="N-acetyltransferase" evidence="3">
    <location>
        <begin position="2"/>
        <end position="150"/>
    </location>
</feature>
<dbReference type="AlphaFoldDB" id="A0A078RXD1"/>
<dbReference type="InterPro" id="IPR050680">
    <property type="entry name" value="YpeA/RimI_acetyltransf"/>
</dbReference>
<evidence type="ECO:0000256" key="2">
    <source>
        <dbReference type="ARBA" id="ARBA00023315"/>
    </source>
</evidence>
<gene>
    <name evidence="4" type="ORF">M094_2031</name>
</gene>
<dbReference type="CDD" id="cd04301">
    <property type="entry name" value="NAT_SF"/>
    <property type="match status" value="1"/>
</dbReference>
<dbReference type="PROSITE" id="PS51186">
    <property type="entry name" value="GNAT"/>
    <property type="match status" value="1"/>
</dbReference>
<dbReference type="InterPro" id="IPR000182">
    <property type="entry name" value="GNAT_dom"/>
</dbReference>
<dbReference type="PANTHER" id="PTHR43420">
    <property type="entry name" value="ACETYLTRANSFERASE"/>
    <property type="match status" value="1"/>
</dbReference>
<dbReference type="InterPro" id="IPR016181">
    <property type="entry name" value="Acyl_CoA_acyltransferase"/>
</dbReference>
<evidence type="ECO:0000313" key="4">
    <source>
        <dbReference type="EMBL" id="KDS49285.1"/>
    </source>
</evidence>
<dbReference type="Proteomes" id="UP000028013">
    <property type="component" value="Unassembled WGS sequence"/>
</dbReference>
<name>A0A078RXD1_BACUN</name>
<evidence type="ECO:0000259" key="3">
    <source>
        <dbReference type="PROSITE" id="PS51186"/>
    </source>
</evidence>
<dbReference type="PANTHER" id="PTHR43420:SF47">
    <property type="entry name" value="N-ACETYLTRANSFERASE DOMAIN-CONTAINING PROTEIN"/>
    <property type="match status" value="1"/>
</dbReference>
<dbReference type="RefSeq" id="WP_005835863.1">
    <property type="nucleotide sequence ID" value="NZ_JNHN01000177.1"/>
</dbReference>
<sequence length="152" mass="17712">MIRIHPISGNKKQYLDLLLLADEQESMIDRYLERGEMFILSDNDTVKASCVITCEDKGIYEIKSIAVYPEYQRQGYGRQLIAFVLEHYKDRCHTMLVGTGDSPLTIPFYESCGFAYSHRVPDFFIDNYDHPIFEGGKQLKDMIYLKRTLQPK</sequence>
<reference evidence="4 5" key="1">
    <citation type="submission" date="2014-04" db="EMBL/GenBank/DDBJ databases">
        <authorList>
            <person name="Sears C."/>
            <person name="Carroll K."/>
            <person name="Sack B.R."/>
            <person name="Qadri F."/>
            <person name="Myers L.L."/>
            <person name="Chung G.-T."/>
            <person name="Escheverria P."/>
            <person name="Fraser C.M."/>
            <person name="Sadzewicz L."/>
            <person name="Shefchek K.A."/>
            <person name="Tallon L."/>
            <person name="Das S.P."/>
            <person name="Daugherty S."/>
            <person name="Mongodin E.F."/>
        </authorList>
    </citation>
    <scope>NUCLEOTIDE SEQUENCE [LARGE SCALE GENOMIC DNA]</scope>
    <source>
        <strain evidence="4 5">3978 T3 ii</strain>
    </source>
</reference>
<comment type="caution">
    <text evidence="4">The sequence shown here is derived from an EMBL/GenBank/DDBJ whole genome shotgun (WGS) entry which is preliminary data.</text>
</comment>
<evidence type="ECO:0000313" key="5">
    <source>
        <dbReference type="Proteomes" id="UP000028013"/>
    </source>
</evidence>
<keyword evidence="2" id="KW-0012">Acyltransferase</keyword>
<organism evidence="4 5">
    <name type="scientific">Bacteroides uniformis str. 3978 T3 ii</name>
    <dbReference type="NCBI Taxonomy" id="1339349"/>
    <lineage>
        <taxon>Bacteria</taxon>
        <taxon>Pseudomonadati</taxon>
        <taxon>Bacteroidota</taxon>
        <taxon>Bacteroidia</taxon>
        <taxon>Bacteroidales</taxon>
        <taxon>Bacteroidaceae</taxon>
        <taxon>Bacteroides</taxon>
    </lineage>
</organism>
<protein>
    <submittedName>
        <fullName evidence="4">Acetyltransferase family protein</fullName>
    </submittedName>
</protein>
<evidence type="ECO:0000256" key="1">
    <source>
        <dbReference type="ARBA" id="ARBA00022679"/>
    </source>
</evidence>
<dbReference type="Gene3D" id="3.40.630.30">
    <property type="match status" value="1"/>
</dbReference>
<dbReference type="Pfam" id="PF13508">
    <property type="entry name" value="Acetyltransf_7"/>
    <property type="match status" value="1"/>
</dbReference>
<dbReference type="FunFam" id="3.40.630.30:FF:000165">
    <property type="entry name" value="IAA acetyltransferase"/>
    <property type="match status" value="1"/>
</dbReference>
<keyword evidence="1 4" id="KW-0808">Transferase</keyword>
<dbReference type="SUPFAM" id="SSF55729">
    <property type="entry name" value="Acyl-CoA N-acyltransferases (Nat)"/>
    <property type="match status" value="1"/>
</dbReference>